<accession>A0A9W7L9U3</accession>
<evidence type="ECO:0000313" key="12">
    <source>
        <dbReference type="Proteomes" id="UP001165065"/>
    </source>
</evidence>
<feature type="transmembrane region" description="Helical" evidence="9">
    <location>
        <begin position="311"/>
        <end position="328"/>
    </location>
</feature>
<dbReference type="GO" id="GO:0000139">
    <property type="term" value="C:Golgi membrane"/>
    <property type="evidence" value="ECO:0007669"/>
    <property type="project" value="TreeGrafter"/>
</dbReference>
<proteinExistence type="inferred from homology"/>
<dbReference type="EMBL" id="BRYA01000133">
    <property type="protein sequence ID" value="GMI40664.1"/>
    <property type="molecule type" value="Genomic_DNA"/>
</dbReference>
<dbReference type="GO" id="GO:0005789">
    <property type="term" value="C:endoplasmic reticulum membrane"/>
    <property type="evidence" value="ECO:0007669"/>
    <property type="project" value="TreeGrafter"/>
</dbReference>
<evidence type="ECO:0000313" key="11">
    <source>
        <dbReference type="EMBL" id="GMI40664.1"/>
    </source>
</evidence>
<keyword evidence="12" id="KW-1185">Reference proteome</keyword>
<evidence type="ECO:0000256" key="2">
    <source>
        <dbReference type="ARBA" id="ARBA00005441"/>
    </source>
</evidence>
<evidence type="ECO:0000256" key="9">
    <source>
        <dbReference type="SAM" id="Phobius"/>
    </source>
</evidence>
<keyword evidence="5" id="KW-0746">Sphingolipid metabolism</keyword>
<dbReference type="GO" id="GO:0033188">
    <property type="term" value="F:sphingomyelin synthase activity"/>
    <property type="evidence" value="ECO:0007669"/>
    <property type="project" value="TreeGrafter"/>
</dbReference>
<keyword evidence="8 9" id="KW-0472">Membrane</keyword>
<dbReference type="PANTHER" id="PTHR21290">
    <property type="entry name" value="SPHINGOMYELIN SYNTHETASE"/>
    <property type="match status" value="1"/>
</dbReference>
<keyword evidence="3" id="KW-0808">Transferase</keyword>
<evidence type="ECO:0000256" key="6">
    <source>
        <dbReference type="ARBA" id="ARBA00022989"/>
    </source>
</evidence>
<keyword evidence="4 9" id="KW-0812">Transmembrane</keyword>
<dbReference type="OrthoDB" id="422827at2759"/>
<sequence length="430" mass="48619">MPRTRSSKNLTASTPPVPETPPTLDYIWWIKVILCFGFWTLVVVATTKDIAIGFPKEKGLVSRFILTISYAFGPVCIGMCYVDTRRTSASFFFMQVATCMMNFTTSIAWYRNPRELGLLPDLGHDILGEYPEVIKTTVFGKELEFEATSICDNLILSLLVLTAVYFYRDPDRGDIFRRFIMVFGILEVMRTVTVLLTSLPDASAACRRLTPIGDQASGASSWAGMFNIETWSEVLIHTGKILIPVHPVTCGDMIFSGHTSSAICLALTWHTYYKWVPAKVNVVKTFIWFIAVSACTMLVLTKVHYTLDVVLGMYFTVTVWSSYHRLAIDVKMGHRFISVWWIDSVILYPCMEFLELPLPGETPKKNTKERDEMSLFEIQMMGMQLDDVEDAKKRNRRWGLWRKAGGSRGGSSAASLIAEDSYAGEEKKEK</sequence>
<evidence type="ECO:0000256" key="7">
    <source>
        <dbReference type="ARBA" id="ARBA00023098"/>
    </source>
</evidence>
<organism evidence="11 12">
    <name type="scientific">Triparma columacea</name>
    <dbReference type="NCBI Taxonomy" id="722753"/>
    <lineage>
        <taxon>Eukaryota</taxon>
        <taxon>Sar</taxon>
        <taxon>Stramenopiles</taxon>
        <taxon>Ochrophyta</taxon>
        <taxon>Bolidophyceae</taxon>
        <taxon>Parmales</taxon>
        <taxon>Triparmaceae</taxon>
        <taxon>Triparma</taxon>
    </lineage>
</organism>
<reference evidence="12" key="1">
    <citation type="journal article" date="2023" name="Commun. Biol.">
        <title>Genome analysis of Parmales, the sister group of diatoms, reveals the evolutionary specialization of diatoms from phago-mixotrophs to photoautotrophs.</title>
        <authorList>
            <person name="Ban H."/>
            <person name="Sato S."/>
            <person name="Yoshikawa S."/>
            <person name="Yamada K."/>
            <person name="Nakamura Y."/>
            <person name="Ichinomiya M."/>
            <person name="Sato N."/>
            <person name="Blanc-Mathieu R."/>
            <person name="Endo H."/>
            <person name="Kuwata A."/>
            <person name="Ogata H."/>
        </authorList>
    </citation>
    <scope>NUCLEOTIDE SEQUENCE [LARGE SCALE GENOMIC DNA]</scope>
</reference>
<comment type="similarity">
    <text evidence="2">Belongs to the sphingomyelin synthase family.</text>
</comment>
<dbReference type="Proteomes" id="UP001165065">
    <property type="component" value="Unassembled WGS sequence"/>
</dbReference>
<feature type="transmembrane region" description="Helical" evidence="9">
    <location>
        <begin position="64"/>
        <end position="82"/>
    </location>
</feature>
<keyword evidence="7" id="KW-0443">Lipid metabolism</keyword>
<feature type="transmembrane region" description="Helical" evidence="9">
    <location>
        <begin position="89"/>
        <end position="110"/>
    </location>
</feature>
<name>A0A9W7L9U3_9STRA</name>
<evidence type="ECO:0000256" key="3">
    <source>
        <dbReference type="ARBA" id="ARBA00022679"/>
    </source>
</evidence>
<dbReference type="GO" id="GO:0046513">
    <property type="term" value="P:ceramide biosynthetic process"/>
    <property type="evidence" value="ECO:0007669"/>
    <property type="project" value="TreeGrafter"/>
</dbReference>
<protein>
    <recommendedName>
        <fullName evidence="10">Sphingomyelin synthase-like domain-containing protein</fullName>
    </recommendedName>
</protein>
<evidence type="ECO:0000256" key="5">
    <source>
        <dbReference type="ARBA" id="ARBA00022919"/>
    </source>
</evidence>
<feature type="transmembrane region" description="Helical" evidence="9">
    <location>
        <begin position="26"/>
        <end position="44"/>
    </location>
</feature>
<keyword evidence="6 9" id="KW-1133">Transmembrane helix</keyword>
<dbReference type="Pfam" id="PF14360">
    <property type="entry name" value="PAP2_C"/>
    <property type="match status" value="1"/>
</dbReference>
<comment type="caution">
    <text evidence="11">The sequence shown here is derived from an EMBL/GenBank/DDBJ whole genome shotgun (WGS) entry which is preliminary data.</text>
</comment>
<feature type="transmembrane region" description="Helical" evidence="9">
    <location>
        <begin position="147"/>
        <end position="167"/>
    </location>
</feature>
<evidence type="ECO:0000256" key="4">
    <source>
        <dbReference type="ARBA" id="ARBA00022692"/>
    </source>
</evidence>
<evidence type="ECO:0000259" key="10">
    <source>
        <dbReference type="Pfam" id="PF14360"/>
    </source>
</evidence>
<comment type="subcellular location">
    <subcellularLocation>
        <location evidence="1">Membrane</location>
        <topology evidence="1">Multi-pass membrane protein</topology>
    </subcellularLocation>
</comment>
<dbReference type="AlphaFoldDB" id="A0A9W7L9U3"/>
<dbReference type="GO" id="GO:0047493">
    <property type="term" value="F:ceramide cholinephosphotransferase activity"/>
    <property type="evidence" value="ECO:0007669"/>
    <property type="project" value="TreeGrafter"/>
</dbReference>
<dbReference type="InterPro" id="IPR045221">
    <property type="entry name" value="Sphingomyelin_synth-like"/>
</dbReference>
<dbReference type="GO" id="GO:0005886">
    <property type="term" value="C:plasma membrane"/>
    <property type="evidence" value="ECO:0007669"/>
    <property type="project" value="TreeGrafter"/>
</dbReference>
<gene>
    <name evidence="11" type="ORF">TrCOL_g10029</name>
</gene>
<evidence type="ECO:0000256" key="8">
    <source>
        <dbReference type="ARBA" id="ARBA00023136"/>
    </source>
</evidence>
<feature type="transmembrane region" description="Helical" evidence="9">
    <location>
        <begin position="285"/>
        <end position="305"/>
    </location>
</feature>
<feature type="domain" description="Sphingomyelin synthase-like" evidence="10">
    <location>
        <begin position="249"/>
        <end position="324"/>
    </location>
</feature>
<dbReference type="PANTHER" id="PTHR21290:SF25">
    <property type="entry name" value="SPHINGOMYELIN SYNTHASE-RELATED PROTEIN 1"/>
    <property type="match status" value="1"/>
</dbReference>
<evidence type="ECO:0000256" key="1">
    <source>
        <dbReference type="ARBA" id="ARBA00004141"/>
    </source>
</evidence>
<dbReference type="InterPro" id="IPR025749">
    <property type="entry name" value="Sphingomyelin_synth-like_dom"/>
</dbReference>